<gene>
    <name evidence="2" type="ORF">AJ85_06565</name>
    <name evidence="1" type="ORF">BALCAV_0203380</name>
</gene>
<dbReference type="STRING" id="1218173.BALCAV_0203380"/>
<dbReference type="Proteomes" id="UP000002754">
    <property type="component" value="Unassembled WGS sequence"/>
</dbReference>
<reference evidence="2 4" key="2">
    <citation type="submission" date="2014-01" db="EMBL/GenBank/DDBJ databases">
        <title>Draft genome sequencing of Bacillus alcalophilus CGMCC 1.3604.</title>
        <authorList>
            <person name="Yang J."/>
            <person name="Diao L."/>
            <person name="Yang S."/>
        </authorList>
    </citation>
    <scope>NUCLEOTIDE SEQUENCE [LARGE SCALE GENOMIC DNA]</scope>
    <source>
        <strain evidence="2 4">CGMCC 1.3604</strain>
    </source>
</reference>
<dbReference type="AlphaFoldDB" id="A0A094WLN7"/>
<accession>A0A094WLN7</accession>
<dbReference type="Proteomes" id="UP000297014">
    <property type="component" value="Unassembled WGS sequence"/>
</dbReference>
<sequence length="68" mass="7701">MCNILHNTRVNHQSHLHKAGLIQIKSIFYINGIPNYGFIHFITSKISVVNALSFLGTFHGCNKMIMDT</sequence>
<evidence type="ECO:0000313" key="4">
    <source>
        <dbReference type="Proteomes" id="UP000297014"/>
    </source>
</evidence>
<proteinExistence type="predicted"/>
<name>A0A094WLN7_ALKAL</name>
<organism evidence="1 3">
    <name type="scientific">Alkalihalobacillus alcalophilus ATCC 27647 = CGMCC 1.3604</name>
    <dbReference type="NCBI Taxonomy" id="1218173"/>
    <lineage>
        <taxon>Bacteria</taxon>
        <taxon>Bacillati</taxon>
        <taxon>Bacillota</taxon>
        <taxon>Bacilli</taxon>
        <taxon>Bacillales</taxon>
        <taxon>Bacillaceae</taxon>
        <taxon>Alkalihalobacillus</taxon>
    </lineage>
</organism>
<dbReference type="EMBL" id="ALPT02000007">
    <property type="protein sequence ID" value="KGA98669.1"/>
    <property type="molecule type" value="Genomic_DNA"/>
</dbReference>
<dbReference type="EMBL" id="JALP01000085">
    <property type="protein sequence ID" value="THG91190.1"/>
    <property type="molecule type" value="Genomic_DNA"/>
</dbReference>
<keyword evidence="3" id="KW-1185">Reference proteome</keyword>
<comment type="caution">
    <text evidence="1">The sequence shown here is derived from an EMBL/GenBank/DDBJ whole genome shotgun (WGS) entry which is preliminary data.</text>
</comment>
<reference evidence="1 3" key="1">
    <citation type="journal article" date="2014" name="Genome Announc.">
        <title>Draft Genome Sequence of Bacillus alcalophilus AV1934, a Classic Alkaliphile Isolated from Human Feces in 1934.</title>
        <authorList>
            <person name="Attie O."/>
            <person name="Jayaprakash A."/>
            <person name="Shah H."/>
            <person name="Paulsen I.T."/>
            <person name="Morino M."/>
            <person name="Takahashi Y."/>
            <person name="Narumi I."/>
            <person name="Sachidanandam R."/>
            <person name="Satoh K."/>
            <person name="Ito M."/>
            <person name="Krulwich T.A."/>
        </authorList>
    </citation>
    <scope>NUCLEOTIDE SEQUENCE [LARGE SCALE GENOMIC DNA]</scope>
    <source>
        <strain evidence="1 3">AV1934</strain>
    </source>
</reference>
<evidence type="ECO:0000313" key="1">
    <source>
        <dbReference type="EMBL" id="KGA98669.1"/>
    </source>
</evidence>
<evidence type="ECO:0000313" key="2">
    <source>
        <dbReference type="EMBL" id="THG91190.1"/>
    </source>
</evidence>
<protein>
    <submittedName>
        <fullName evidence="1">Uncharacterized protein</fullName>
    </submittedName>
</protein>
<evidence type="ECO:0000313" key="3">
    <source>
        <dbReference type="Proteomes" id="UP000002754"/>
    </source>
</evidence>